<gene>
    <name evidence="5" type="primary">GRXS17</name>
    <name evidence="5" type="ORF">AK812_SmicGene11409</name>
</gene>
<dbReference type="InterPro" id="IPR036249">
    <property type="entry name" value="Thioredoxin-like_sf"/>
</dbReference>
<dbReference type="InterPro" id="IPR002109">
    <property type="entry name" value="Glutaredoxin"/>
</dbReference>
<protein>
    <submittedName>
        <fullName evidence="5">Monothiol glutaredoxin-S17</fullName>
    </submittedName>
</protein>
<dbReference type="SUPFAM" id="SSF52833">
    <property type="entry name" value="Thioredoxin-like"/>
    <property type="match status" value="1"/>
</dbReference>
<proteinExistence type="predicted"/>
<feature type="signal peptide" evidence="3">
    <location>
        <begin position="1"/>
        <end position="33"/>
    </location>
</feature>
<dbReference type="EMBL" id="LSRX01000186">
    <property type="protein sequence ID" value="OLQ05396.1"/>
    <property type="molecule type" value="Genomic_DNA"/>
</dbReference>
<dbReference type="PROSITE" id="PS51354">
    <property type="entry name" value="GLUTAREDOXIN_2"/>
    <property type="match status" value="1"/>
</dbReference>
<feature type="region of interest" description="Disordered" evidence="2">
    <location>
        <begin position="43"/>
        <end position="63"/>
    </location>
</feature>
<dbReference type="Proteomes" id="UP000186817">
    <property type="component" value="Unassembled WGS sequence"/>
</dbReference>
<evidence type="ECO:0000256" key="1">
    <source>
        <dbReference type="ARBA" id="ARBA00023284"/>
    </source>
</evidence>
<evidence type="ECO:0000313" key="6">
    <source>
        <dbReference type="Proteomes" id="UP000186817"/>
    </source>
</evidence>
<reference evidence="5 6" key="1">
    <citation type="submission" date="2016-02" db="EMBL/GenBank/DDBJ databases">
        <title>Genome analysis of coral dinoflagellate symbionts highlights evolutionary adaptations to a symbiotic lifestyle.</title>
        <authorList>
            <person name="Aranda M."/>
            <person name="Li Y."/>
            <person name="Liew Y.J."/>
            <person name="Baumgarten S."/>
            <person name="Simakov O."/>
            <person name="Wilson M."/>
            <person name="Piel J."/>
            <person name="Ashoor H."/>
            <person name="Bougouffa S."/>
            <person name="Bajic V.B."/>
            <person name="Ryu T."/>
            <person name="Ravasi T."/>
            <person name="Bayer T."/>
            <person name="Micklem G."/>
            <person name="Kim H."/>
            <person name="Bhak J."/>
            <person name="Lajeunesse T.C."/>
            <person name="Voolstra C.R."/>
        </authorList>
    </citation>
    <scope>NUCLEOTIDE SEQUENCE [LARGE SCALE GENOMIC DNA]</scope>
    <source>
        <strain evidence="5 6">CCMP2467</strain>
    </source>
</reference>
<keyword evidence="1" id="KW-0676">Redox-active center</keyword>
<keyword evidence="6" id="KW-1185">Reference proteome</keyword>
<dbReference type="PANTHER" id="PTHR10293">
    <property type="entry name" value="GLUTAREDOXIN FAMILY MEMBER"/>
    <property type="match status" value="1"/>
</dbReference>
<feature type="domain" description="Glutaredoxin" evidence="4">
    <location>
        <begin position="78"/>
        <end position="138"/>
    </location>
</feature>
<dbReference type="Pfam" id="PF00462">
    <property type="entry name" value="Glutaredoxin"/>
    <property type="match status" value="1"/>
</dbReference>
<feature type="chain" id="PRO_5012615821" evidence="3">
    <location>
        <begin position="34"/>
        <end position="178"/>
    </location>
</feature>
<comment type="caution">
    <text evidence="5">The sequence shown here is derived from an EMBL/GenBank/DDBJ whole genome shotgun (WGS) entry which is preliminary data.</text>
</comment>
<dbReference type="Gene3D" id="3.40.30.10">
    <property type="entry name" value="Glutaredoxin"/>
    <property type="match status" value="1"/>
</dbReference>
<name>A0A1Q9ED78_SYMMI</name>
<evidence type="ECO:0000259" key="4">
    <source>
        <dbReference type="Pfam" id="PF00462"/>
    </source>
</evidence>
<accession>A0A1Q9ED78</accession>
<dbReference type="GO" id="GO:0005739">
    <property type="term" value="C:mitochondrion"/>
    <property type="evidence" value="ECO:0007669"/>
    <property type="project" value="UniProtKB-ARBA"/>
</dbReference>
<dbReference type="OMA" id="PCKSSAH"/>
<evidence type="ECO:0000256" key="2">
    <source>
        <dbReference type="SAM" id="MobiDB-lite"/>
    </source>
</evidence>
<evidence type="ECO:0000313" key="5">
    <source>
        <dbReference type="EMBL" id="OLQ05396.1"/>
    </source>
</evidence>
<dbReference type="OrthoDB" id="415696at2759"/>
<dbReference type="PANTHER" id="PTHR10293:SF16">
    <property type="entry name" value="GLUTAREDOXIN-RELATED PROTEIN 5, MITOCHONDRIAL"/>
    <property type="match status" value="1"/>
</dbReference>
<evidence type="ECO:0000256" key="3">
    <source>
        <dbReference type="SAM" id="SignalP"/>
    </source>
</evidence>
<dbReference type="InterPro" id="IPR004480">
    <property type="entry name" value="Monothiol_GRX-rel"/>
</dbReference>
<keyword evidence="3" id="KW-0732">Signal</keyword>
<sequence length="178" mass="19658">MRARFAAPLRFAARWRPAVGAVALATAHGRVWGATWCEEPYPAPPKKPCKSSAHAPPDPSTIPASEEEVEELLSSSRILLFMKGSPDSPRCRFSRAAVQILREHRVDFDHVDVLEKPSLRLALQARWPTFPQLYAEGVLLGGSDQLRELAQQGDLLDALRSSTARERAALALTLQRPS</sequence>
<dbReference type="AlphaFoldDB" id="A0A1Q9ED78"/>
<organism evidence="5 6">
    <name type="scientific">Symbiodinium microadriaticum</name>
    <name type="common">Dinoflagellate</name>
    <name type="synonym">Zooxanthella microadriatica</name>
    <dbReference type="NCBI Taxonomy" id="2951"/>
    <lineage>
        <taxon>Eukaryota</taxon>
        <taxon>Sar</taxon>
        <taxon>Alveolata</taxon>
        <taxon>Dinophyceae</taxon>
        <taxon>Suessiales</taxon>
        <taxon>Symbiodiniaceae</taxon>
        <taxon>Symbiodinium</taxon>
    </lineage>
</organism>